<accession>A0A369IJA1</accession>
<organism evidence="2 3">
    <name type="scientific">Runella aurantiaca</name>
    <dbReference type="NCBI Taxonomy" id="2282308"/>
    <lineage>
        <taxon>Bacteria</taxon>
        <taxon>Pseudomonadati</taxon>
        <taxon>Bacteroidota</taxon>
        <taxon>Cytophagia</taxon>
        <taxon>Cytophagales</taxon>
        <taxon>Spirosomataceae</taxon>
        <taxon>Runella</taxon>
    </lineage>
</organism>
<dbReference type="OrthoDB" id="5984490at2"/>
<dbReference type="RefSeq" id="WP_114460036.1">
    <property type="nucleotide sequence ID" value="NZ_QPIW01000002.1"/>
</dbReference>
<feature type="transmembrane region" description="Helical" evidence="1">
    <location>
        <begin position="171"/>
        <end position="194"/>
    </location>
</feature>
<feature type="transmembrane region" description="Helical" evidence="1">
    <location>
        <begin position="131"/>
        <end position="150"/>
    </location>
</feature>
<protein>
    <submittedName>
        <fullName evidence="2">DUF2306 domain-containing protein</fullName>
    </submittedName>
</protein>
<comment type="caution">
    <text evidence="2">The sequence shown here is derived from an EMBL/GenBank/DDBJ whole genome shotgun (WGS) entry which is preliminary data.</text>
</comment>
<evidence type="ECO:0000256" key="1">
    <source>
        <dbReference type="SAM" id="Phobius"/>
    </source>
</evidence>
<dbReference type="AlphaFoldDB" id="A0A369IJA1"/>
<keyword evidence="1" id="KW-0472">Membrane</keyword>
<evidence type="ECO:0000313" key="3">
    <source>
        <dbReference type="Proteomes" id="UP000253141"/>
    </source>
</evidence>
<feature type="transmembrane region" description="Helical" evidence="1">
    <location>
        <begin position="100"/>
        <end position="119"/>
    </location>
</feature>
<sequence length="233" mass="26177">MKTFFIITHVAIGFLALAVGLVPMLSKKGSRLHNKTGLIYYWSMVFVAISAVGLVLISPLTDGRLFLTGIAVFSFYLCFTGRRSLQQRDEESVRWYDWGISGLMVATSVAMIVYGVYHLSTLLMKGQFESIGVLFLVFGIFSGSNARYDFKKYLLPHAAKYGNREWLFVHIERMGGSYIATFTAFALVNIRYVFPDAPAGIYIATWIMPGLIGGLLIGRVVRFYLVKFKMSVQ</sequence>
<keyword evidence="1" id="KW-1133">Transmembrane helix</keyword>
<proteinExistence type="predicted"/>
<feature type="transmembrane region" description="Helical" evidence="1">
    <location>
        <begin position="38"/>
        <end position="57"/>
    </location>
</feature>
<reference evidence="2 3" key="1">
    <citation type="submission" date="2018-07" db="EMBL/GenBank/DDBJ databases">
        <title>Genome analysis of Runella aurantiaca.</title>
        <authorList>
            <person name="Yang X."/>
        </authorList>
    </citation>
    <scope>NUCLEOTIDE SEQUENCE [LARGE SCALE GENOMIC DNA]</scope>
    <source>
        <strain evidence="2 3">YX9</strain>
    </source>
</reference>
<feature type="transmembrane region" description="Helical" evidence="1">
    <location>
        <begin position="200"/>
        <end position="221"/>
    </location>
</feature>
<gene>
    <name evidence="2" type="ORF">DVG78_04210</name>
</gene>
<feature type="transmembrane region" description="Helical" evidence="1">
    <location>
        <begin position="6"/>
        <end position="26"/>
    </location>
</feature>
<name>A0A369IJA1_9BACT</name>
<dbReference type="Proteomes" id="UP000253141">
    <property type="component" value="Unassembled WGS sequence"/>
</dbReference>
<keyword evidence="1" id="KW-0812">Transmembrane</keyword>
<keyword evidence="3" id="KW-1185">Reference proteome</keyword>
<dbReference type="EMBL" id="QPIW01000002">
    <property type="protein sequence ID" value="RDB07463.1"/>
    <property type="molecule type" value="Genomic_DNA"/>
</dbReference>
<feature type="transmembrane region" description="Helical" evidence="1">
    <location>
        <begin position="63"/>
        <end position="79"/>
    </location>
</feature>
<evidence type="ECO:0000313" key="2">
    <source>
        <dbReference type="EMBL" id="RDB07463.1"/>
    </source>
</evidence>